<gene>
    <name evidence="3" type="ORF">F0919_03395</name>
</gene>
<dbReference type="RefSeq" id="WP_150031305.1">
    <property type="nucleotide sequence ID" value="NZ_VWSH01000001.1"/>
</dbReference>
<dbReference type="InterPro" id="IPR023393">
    <property type="entry name" value="START-like_dom_sf"/>
</dbReference>
<feature type="domain" description="Activator of Hsp90 ATPase homologue 1/2-like C-terminal" evidence="2">
    <location>
        <begin position="12"/>
        <end position="144"/>
    </location>
</feature>
<organism evidence="3 4">
    <name type="scientific">Taibaiella lutea</name>
    <dbReference type="NCBI Taxonomy" id="2608001"/>
    <lineage>
        <taxon>Bacteria</taxon>
        <taxon>Pseudomonadati</taxon>
        <taxon>Bacteroidota</taxon>
        <taxon>Chitinophagia</taxon>
        <taxon>Chitinophagales</taxon>
        <taxon>Chitinophagaceae</taxon>
        <taxon>Taibaiella</taxon>
    </lineage>
</organism>
<evidence type="ECO:0000313" key="4">
    <source>
        <dbReference type="Proteomes" id="UP000323632"/>
    </source>
</evidence>
<dbReference type="CDD" id="cd07814">
    <property type="entry name" value="SRPBCC_CalC_Aha1-like"/>
    <property type="match status" value="1"/>
</dbReference>
<accession>A0A5M6CND3</accession>
<dbReference type="EMBL" id="VWSH01000001">
    <property type="protein sequence ID" value="KAA5536728.1"/>
    <property type="molecule type" value="Genomic_DNA"/>
</dbReference>
<dbReference type="AlphaFoldDB" id="A0A5M6CND3"/>
<dbReference type="Pfam" id="PF08327">
    <property type="entry name" value="AHSA1"/>
    <property type="match status" value="1"/>
</dbReference>
<sequence>MPNIHHQVFIIAPAEKIYDALTSRDGLASWWTPKTETSAGLHSVARFTFGGTYYKEMKIKELKPPVLVKWKCIAGADEWKGTSLSFKLEEGTKEALIETHPEMQDQFQQSQPAAKGTLLIFHHDDWKAYTPMFAECNYTWGQFLKSLKLFCETGKGKPWPNQHSNSME</sequence>
<evidence type="ECO:0000256" key="1">
    <source>
        <dbReference type="ARBA" id="ARBA00006817"/>
    </source>
</evidence>
<reference evidence="3 4" key="1">
    <citation type="submission" date="2019-09" db="EMBL/GenBank/DDBJ databases">
        <title>Genome sequence and assembly of Taibaiella sp.</title>
        <authorList>
            <person name="Chhetri G."/>
        </authorList>
    </citation>
    <scope>NUCLEOTIDE SEQUENCE [LARGE SCALE GENOMIC DNA]</scope>
    <source>
        <strain evidence="3 4">KVB11</strain>
    </source>
</reference>
<comment type="caution">
    <text evidence="3">The sequence shown here is derived from an EMBL/GenBank/DDBJ whole genome shotgun (WGS) entry which is preliminary data.</text>
</comment>
<comment type="similarity">
    <text evidence="1">Belongs to the AHA1 family.</text>
</comment>
<protein>
    <submittedName>
        <fullName evidence="3">SRPBCC domain-containing protein</fullName>
    </submittedName>
</protein>
<dbReference type="InterPro" id="IPR013538">
    <property type="entry name" value="ASHA1/2-like_C"/>
</dbReference>
<dbReference type="SUPFAM" id="SSF55961">
    <property type="entry name" value="Bet v1-like"/>
    <property type="match status" value="1"/>
</dbReference>
<dbReference type="Gene3D" id="3.30.530.20">
    <property type="match status" value="1"/>
</dbReference>
<evidence type="ECO:0000313" key="3">
    <source>
        <dbReference type="EMBL" id="KAA5536728.1"/>
    </source>
</evidence>
<name>A0A5M6CND3_9BACT</name>
<keyword evidence="4" id="KW-1185">Reference proteome</keyword>
<dbReference type="Proteomes" id="UP000323632">
    <property type="component" value="Unassembled WGS sequence"/>
</dbReference>
<evidence type="ECO:0000259" key="2">
    <source>
        <dbReference type="Pfam" id="PF08327"/>
    </source>
</evidence>
<proteinExistence type="inferred from homology"/>